<feature type="transmembrane region" description="Helical" evidence="2">
    <location>
        <begin position="415"/>
        <end position="439"/>
    </location>
</feature>
<feature type="transmembrane region" description="Helical" evidence="2">
    <location>
        <begin position="460"/>
        <end position="480"/>
    </location>
</feature>
<evidence type="ECO:0000259" key="3">
    <source>
        <dbReference type="SMART" id="SM00563"/>
    </source>
</evidence>
<feature type="compositionally biased region" description="Basic and acidic residues" evidence="1">
    <location>
        <begin position="665"/>
        <end position="682"/>
    </location>
</feature>
<dbReference type="SUPFAM" id="SSF69593">
    <property type="entry name" value="Glycerol-3-phosphate (1)-acyltransferase"/>
    <property type="match status" value="1"/>
</dbReference>
<dbReference type="EMBL" id="ML736170">
    <property type="protein sequence ID" value="KAE8381582.1"/>
    <property type="molecule type" value="Genomic_DNA"/>
</dbReference>
<feature type="domain" description="Phospholipid/glycerol acyltransferase" evidence="3">
    <location>
        <begin position="44"/>
        <end position="263"/>
    </location>
</feature>
<dbReference type="PANTHER" id="PTHR31605">
    <property type="entry name" value="GLYCEROL-3-PHOSPHATE O-ACYLTRANSFERASE 1"/>
    <property type="match status" value="1"/>
</dbReference>
<keyword evidence="2" id="KW-0812">Transmembrane</keyword>
<dbReference type="OrthoDB" id="2427554at2759"/>
<name>A0A5N7BIF3_9EURO</name>
<feature type="transmembrane region" description="Helical" evidence="2">
    <location>
        <begin position="515"/>
        <end position="536"/>
    </location>
</feature>
<dbReference type="AlphaFoldDB" id="A0A5N7BIF3"/>
<dbReference type="SMART" id="SM00563">
    <property type="entry name" value="PlsC"/>
    <property type="match status" value="1"/>
</dbReference>
<evidence type="ECO:0000256" key="1">
    <source>
        <dbReference type="SAM" id="MobiDB-lite"/>
    </source>
</evidence>
<feature type="region of interest" description="Disordered" evidence="1">
    <location>
        <begin position="665"/>
        <end position="709"/>
    </location>
</feature>
<keyword evidence="2" id="KW-1133">Transmembrane helix</keyword>
<dbReference type="GO" id="GO:0004366">
    <property type="term" value="F:glycerol-3-phosphate O-acyltransferase activity"/>
    <property type="evidence" value="ECO:0007669"/>
    <property type="project" value="TreeGrafter"/>
</dbReference>
<organism evidence="4 5">
    <name type="scientific">Aspergillus bertholletiae</name>
    <dbReference type="NCBI Taxonomy" id="1226010"/>
    <lineage>
        <taxon>Eukaryota</taxon>
        <taxon>Fungi</taxon>
        <taxon>Dikarya</taxon>
        <taxon>Ascomycota</taxon>
        <taxon>Pezizomycotina</taxon>
        <taxon>Eurotiomycetes</taxon>
        <taxon>Eurotiomycetidae</taxon>
        <taxon>Eurotiales</taxon>
        <taxon>Aspergillaceae</taxon>
        <taxon>Aspergillus</taxon>
        <taxon>Aspergillus subgen. Circumdati</taxon>
    </lineage>
</organism>
<sequence>MARRYMIPWLYDLGIWIFTLCLDIFFREVYSRGAWRIPRRGPVIIVAAPHANQFVDSILLMRILKHAANRRSSFLIAEKSMREPYIGTMAGCMGALPVVRAQDNVKPAVGKIYLPDPDNDPTLVRGQGTDFTSKAFMEGGTLILPRVGKTSPEQQVIAQILGPDELRLRKPFKQFSEGHPLYDGLRTGTAFKVAPHIDQRQMFDAVYSELIAGGCIGIFPEGGSHDRPSLLPLKAGVAIIALGALAQDPNCGLSIIPCGMNYFHPNKFRSRAVVEFGNPVHVHPDQVAAFKAGGTSKRNAVGSLLETINEALAAVTQQAPDHETLMLVQATRRLYRPLRMKLPLPIVIEVNRRLLKGYTQFKDEPKVLQLKKAISDYNRRLRAVGIRDHQVEWGDVKHRPWWMVLGTLLYRIGELFTLAVGTLPSVALFWPVFVTAKVISVKKQRKALAGSVVKLEGRDVVGTWKILVAMGLAPALYTWYTVVVTTWLHYCRNNGHYCTVSPWWTNPRTYVSDHIPLWLFSMFFFGLMISVSFAGLRIGEIGMDVLKSLPPLLVALNPVSANSLAKLREERQALSTKVVDTIDAFAPEIFPDFEHEKLVPHGYPHDDTYQSRLKSMPPSEPESRNTSKTRGSRSRSRSAGFHLQDTLLKPLTIASKDDLGEVNRRIRDSMKERGRERVRAQYDSEADAVLVDGSGDSESGDGMEEKKTR</sequence>
<dbReference type="InterPro" id="IPR002123">
    <property type="entry name" value="Plipid/glycerol_acylTrfase"/>
</dbReference>
<keyword evidence="5" id="KW-1185">Reference proteome</keyword>
<feature type="compositionally biased region" description="Basic and acidic residues" evidence="1">
    <location>
        <begin position="597"/>
        <end position="609"/>
    </location>
</feature>
<accession>A0A5N7BIF3</accession>
<dbReference type="PANTHER" id="PTHR31605:SF0">
    <property type="entry name" value="GLYCEROL-3-PHOSPHATE O-ACYLTRANSFERASE 1"/>
    <property type="match status" value="1"/>
</dbReference>
<dbReference type="InterPro" id="IPR052744">
    <property type="entry name" value="GPAT/DAPAT"/>
</dbReference>
<evidence type="ECO:0000256" key="2">
    <source>
        <dbReference type="SAM" id="Phobius"/>
    </source>
</evidence>
<proteinExistence type="predicted"/>
<evidence type="ECO:0000313" key="5">
    <source>
        <dbReference type="Proteomes" id="UP000326198"/>
    </source>
</evidence>
<keyword evidence="2" id="KW-0472">Membrane</keyword>
<feature type="region of interest" description="Disordered" evidence="1">
    <location>
        <begin position="597"/>
        <end position="641"/>
    </location>
</feature>
<evidence type="ECO:0000313" key="4">
    <source>
        <dbReference type="EMBL" id="KAE8381582.1"/>
    </source>
</evidence>
<dbReference type="Proteomes" id="UP000326198">
    <property type="component" value="Unassembled WGS sequence"/>
</dbReference>
<dbReference type="GO" id="GO:0016287">
    <property type="term" value="F:glycerone-phosphate O-acyltransferase activity"/>
    <property type="evidence" value="ECO:0007669"/>
    <property type="project" value="TreeGrafter"/>
</dbReference>
<dbReference type="CDD" id="cd07992">
    <property type="entry name" value="LPLAT_AAK14816-like"/>
    <property type="match status" value="1"/>
</dbReference>
<dbReference type="GO" id="GO:0008654">
    <property type="term" value="P:phospholipid biosynthetic process"/>
    <property type="evidence" value="ECO:0007669"/>
    <property type="project" value="TreeGrafter"/>
</dbReference>
<protein>
    <recommendedName>
        <fullName evidence="3">Phospholipid/glycerol acyltransferase domain-containing protein</fullName>
    </recommendedName>
</protein>
<gene>
    <name evidence="4" type="ORF">BDV26DRAFT_255435</name>
</gene>
<reference evidence="4 5" key="1">
    <citation type="submission" date="2019-04" db="EMBL/GenBank/DDBJ databases">
        <title>Friends and foes A comparative genomics studyof 23 Aspergillus species from section Flavi.</title>
        <authorList>
            <consortium name="DOE Joint Genome Institute"/>
            <person name="Kjaerbolling I."/>
            <person name="Vesth T."/>
            <person name="Frisvad J.C."/>
            <person name="Nybo J.L."/>
            <person name="Theobald S."/>
            <person name="Kildgaard S."/>
            <person name="Isbrandt T."/>
            <person name="Kuo A."/>
            <person name="Sato A."/>
            <person name="Lyhne E.K."/>
            <person name="Kogle M.E."/>
            <person name="Wiebenga A."/>
            <person name="Kun R.S."/>
            <person name="Lubbers R.J."/>
            <person name="Makela M.R."/>
            <person name="Barry K."/>
            <person name="Chovatia M."/>
            <person name="Clum A."/>
            <person name="Daum C."/>
            <person name="Haridas S."/>
            <person name="He G."/>
            <person name="LaButti K."/>
            <person name="Lipzen A."/>
            <person name="Mondo S."/>
            <person name="Riley R."/>
            <person name="Salamov A."/>
            <person name="Simmons B.A."/>
            <person name="Magnuson J.K."/>
            <person name="Henrissat B."/>
            <person name="Mortensen U.H."/>
            <person name="Larsen T.O."/>
            <person name="Devries R.P."/>
            <person name="Grigoriev I.V."/>
            <person name="Machida M."/>
            <person name="Baker S.E."/>
            <person name="Andersen M.R."/>
        </authorList>
    </citation>
    <scope>NUCLEOTIDE SEQUENCE [LARGE SCALE GENOMIC DNA]</scope>
    <source>
        <strain evidence="4 5">IBT 29228</strain>
    </source>
</reference>
<feature type="transmembrane region" description="Helical" evidence="2">
    <location>
        <begin position="7"/>
        <end position="26"/>
    </location>
</feature>